<comment type="similarity">
    <text evidence="1">Belongs to the 'GDXG' lipolytic enzyme family.</text>
</comment>
<evidence type="ECO:0000313" key="4">
    <source>
        <dbReference type="Proteomes" id="UP000515151"/>
    </source>
</evidence>
<keyword evidence="4" id="KW-1185">Reference proteome</keyword>
<evidence type="ECO:0000256" key="2">
    <source>
        <dbReference type="PROSITE-ProRule" id="PRU10038"/>
    </source>
</evidence>
<dbReference type="PANTHER" id="PTHR23024">
    <property type="entry name" value="ARYLACETAMIDE DEACETYLASE"/>
    <property type="match status" value="1"/>
</dbReference>
<organism evidence="4 5">
    <name type="scientific">Punica granatum</name>
    <name type="common">Pomegranate</name>
    <dbReference type="NCBI Taxonomy" id="22663"/>
    <lineage>
        <taxon>Eukaryota</taxon>
        <taxon>Viridiplantae</taxon>
        <taxon>Streptophyta</taxon>
        <taxon>Embryophyta</taxon>
        <taxon>Tracheophyta</taxon>
        <taxon>Spermatophyta</taxon>
        <taxon>Magnoliopsida</taxon>
        <taxon>eudicotyledons</taxon>
        <taxon>Gunneridae</taxon>
        <taxon>Pentapetalae</taxon>
        <taxon>rosids</taxon>
        <taxon>malvids</taxon>
        <taxon>Myrtales</taxon>
        <taxon>Lythraceae</taxon>
        <taxon>Punica</taxon>
    </lineage>
</organism>
<dbReference type="Pfam" id="PF07859">
    <property type="entry name" value="Abhydrolase_3"/>
    <property type="match status" value="1"/>
</dbReference>
<gene>
    <name evidence="5" type="primary">LOC116201896</name>
</gene>
<dbReference type="Gene3D" id="3.40.50.1820">
    <property type="entry name" value="alpha/beta hydrolase"/>
    <property type="match status" value="1"/>
</dbReference>
<dbReference type="GO" id="GO:0016787">
    <property type="term" value="F:hydrolase activity"/>
    <property type="evidence" value="ECO:0007669"/>
    <property type="project" value="InterPro"/>
</dbReference>
<dbReference type="GeneID" id="116201896"/>
<dbReference type="AlphaFoldDB" id="A0A6P8D415"/>
<protein>
    <submittedName>
        <fullName evidence="5">Probable carboxylesterase 6</fullName>
    </submittedName>
</protein>
<reference evidence="5" key="2">
    <citation type="submission" date="2025-08" db="UniProtKB">
        <authorList>
            <consortium name="RefSeq"/>
        </authorList>
    </citation>
    <scope>IDENTIFICATION</scope>
    <source>
        <tissue evidence="5">Leaf</tissue>
    </source>
</reference>
<dbReference type="InterPro" id="IPR033140">
    <property type="entry name" value="Lipase_GDXG_put_SER_AS"/>
</dbReference>
<dbReference type="PANTHER" id="PTHR23024:SF409">
    <property type="entry name" value="CARBOXYLESTERASE 6-RELATED"/>
    <property type="match status" value="1"/>
</dbReference>
<dbReference type="InterPro" id="IPR013094">
    <property type="entry name" value="AB_hydrolase_3"/>
</dbReference>
<sequence length="362" mass="40640">MKMRTRMTAATLRPRSGLQIQSDPQSHGPVVEEIEGLIKVFKDGFVERPQIMPCVSSSLPSGVGVASKDTVFDRFTNVWARFYVPTYQGKCKINNKLPLVVYFHGGGFCAGSPAWSCYHEFLARLAMKANICIASVNYRLAPENPLPAAYEDGFRVLKWLKQQALLSRDLPTTEWWRRRCNFTRVFLAGDSAGANIAHNLAARLASNNAFEAMSLRPLGFKGTILVQPFFSGEVRIESEKNLVQPPRSPLSLETADTYWRLALPSGSDRDHPWCNPVMAYSKGFYNDLDDLKLPPTLVCISENDILRDRNLQFCQTLVTAGKVVERVVYEGVGHAFQILSKSEIAQAQTEEMMLHIESFINQ</sequence>
<evidence type="ECO:0000313" key="5">
    <source>
        <dbReference type="RefSeq" id="XP_031389209.1"/>
    </source>
</evidence>
<reference evidence="4" key="1">
    <citation type="journal article" date="2020" name="Plant Biotechnol. J.">
        <title>The pomegranate (Punica granatum L.) draft genome dissects genetic divergence between soft- and hard-seeded cultivars.</title>
        <authorList>
            <person name="Luo X."/>
            <person name="Li H."/>
            <person name="Wu Z."/>
            <person name="Yao W."/>
            <person name="Zhao P."/>
            <person name="Cao D."/>
            <person name="Yu H."/>
            <person name="Li K."/>
            <person name="Poudel K."/>
            <person name="Zhao D."/>
            <person name="Zhang F."/>
            <person name="Xia X."/>
            <person name="Chen L."/>
            <person name="Wang Q."/>
            <person name="Jing D."/>
            <person name="Cao S."/>
        </authorList>
    </citation>
    <scope>NUCLEOTIDE SEQUENCE [LARGE SCALE GENOMIC DNA]</scope>
    <source>
        <strain evidence="4">cv. Tunisia</strain>
    </source>
</reference>
<dbReference type="InterPro" id="IPR050466">
    <property type="entry name" value="Carboxylest/Gibb_receptor"/>
</dbReference>
<dbReference type="Proteomes" id="UP000515151">
    <property type="component" value="Chromosome 3"/>
</dbReference>
<evidence type="ECO:0000259" key="3">
    <source>
        <dbReference type="Pfam" id="PF07859"/>
    </source>
</evidence>
<dbReference type="PROSITE" id="PS01174">
    <property type="entry name" value="LIPASE_GDXG_SER"/>
    <property type="match status" value="1"/>
</dbReference>
<dbReference type="RefSeq" id="XP_031389209.1">
    <property type="nucleotide sequence ID" value="XM_031533349.1"/>
</dbReference>
<evidence type="ECO:0000256" key="1">
    <source>
        <dbReference type="ARBA" id="ARBA00010515"/>
    </source>
</evidence>
<dbReference type="SUPFAM" id="SSF53474">
    <property type="entry name" value="alpha/beta-Hydrolases"/>
    <property type="match status" value="1"/>
</dbReference>
<dbReference type="InterPro" id="IPR029058">
    <property type="entry name" value="AB_hydrolase_fold"/>
</dbReference>
<name>A0A6P8D415_PUNGR</name>
<feature type="active site" evidence="2">
    <location>
        <position position="191"/>
    </location>
</feature>
<dbReference type="OrthoDB" id="408631at2759"/>
<feature type="domain" description="Alpha/beta hydrolase fold-3" evidence="3">
    <location>
        <begin position="100"/>
        <end position="337"/>
    </location>
</feature>
<accession>A0A6P8D415</accession>
<proteinExistence type="inferred from homology"/>